<name>A0AAE0XZQ2_9GAST</name>
<dbReference type="Proteomes" id="UP001283361">
    <property type="component" value="Unassembled WGS sequence"/>
</dbReference>
<protein>
    <submittedName>
        <fullName evidence="1">Uncharacterized protein</fullName>
    </submittedName>
</protein>
<evidence type="ECO:0000313" key="2">
    <source>
        <dbReference type="Proteomes" id="UP001283361"/>
    </source>
</evidence>
<dbReference type="AlphaFoldDB" id="A0AAE0XZQ2"/>
<gene>
    <name evidence="1" type="ORF">RRG08_032634</name>
</gene>
<keyword evidence="2" id="KW-1185">Reference proteome</keyword>
<accession>A0AAE0XZQ2</accession>
<sequence>MQCAACRIGVFPPPKVFYLLISVAVAPEKEQAFTIELVLSSEPAIGCLSVCNYSELYQQHKSTLFFRISSLLFSLSSPHRYLAQGRPAARNLGVGNSGCF</sequence>
<proteinExistence type="predicted"/>
<dbReference type="EMBL" id="JAWDGP010007236">
    <property type="protein sequence ID" value="KAK3727675.1"/>
    <property type="molecule type" value="Genomic_DNA"/>
</dbReference>
<reference evidence="1" key="1">
    <citation type="journal article" date="2023" name="G3 (Bethesda)">
        <title>A reference genome for the long-term kleptoplast-retaining sea slug Elysia crispata morphotype clarki.</title>
        <authorList>
            <person name="Eastman K.E."/>
            <person name="Pendleton A.L."/>
            <person name="Shaikh M.A."/>
            <person name="Suttiyut T."/>
            <person name="Ogas R."/>
            <person name="Tomko P."/>
            <person name="Gavelis G."/>
            <person name="Widhalm J.R."/>
            <person name="Wisecaver J.H."/>
        </authorList>
    </citation>
    <scope>NUCLEOTIDE SEQUENCE</scope>
    <source>
        <strain evidence="1">ECLA1</strain>
    </source>
</reference>
<comment type="caution">
    <text evidence="1">The sequence shown here is derived from an EMBL/GenBank/DDBJ whole genome shotgun (WGS) entry which is preliminary data.</text>
</comment>
<organism evidence="1 2">
    <name type="scientific">Elysia crispata</name>
    <name type="common">lettuce slug</name>
    <dbReference type="NCBI Taxonomy" id="231223"/>
    <lineage>
        <taxon>Eukaryota</taxon>
        <taxon>Metazoa</taxon>
        <taxon>Spiralia</taxon>
        <taxon>Lophotrochozoa</taxon>
        <taxon>Mollusca</taxon>
        <taxon>Gastropoda</taxon>
        <taxon>Heterobranchia</taxon>
        <taxon>Euthyneura</taxon>
        <taxon>Panpulmonata</taxon>
        <taxon>Sacoglossa</taxon>
        <taxon>Placobranchoidea</taxon>
        <taxon>Plakobranchidae</taxon>
        <taxon>Elysia</taxon>
    </lineage>
</organism>
<evidence type="ECO:0000313" key="1">
    <source>
        <dbReference type="EMBL" id="KAK3727675.1"/>
    </source>
</evidence>